<feature type="binding site" evidence="10">
    <location>
        <position position="76"/>
    </location>
    <ligand>
        <name>Na(+)</name>
        <dbReference type="ChEBI" id="CHEBI:29101"/>
        <note>structural</note>
    </ligand>
</feature>
<dbReference type="PANTHER" id="PTHR28259">
    <property type="entry name" value="FLUORIDE EXPORT PROTEIN 1-RELATED"/>
    <property type="match status" value="1"/>
</dbReference>
<evidence type="ECO:0000313" key="11">
    <source>
        <dbReference type="EMBL" id="THG31855.1"/>
    </source>
</evidence>
<proteinExistence type="inferred from homology"/>
<comment type="similarity">
    <text evidence="7 10">Belongs to the fluoride channel Fluc/FEX (TC 1.A.43) family.</text>
</comment>
<keyword evidence="5 10" id="KW-0472">Membrane</keyword>
<evidence type="ECO:0000256" key="7">
    <source>
        <dbReference type="ARBA" id="ARBA00035120"/>
    </source>
</evidence>
<dbReference type="GO" id="GO:0046872">
    <property type="term" value="F:metal ion binding"/>
    <property type="evidence" value="ECO:0007669"/>
    <property type="project" value="UniProtKB-KW"/>
</dbReference>
<reference evidence="11 12" key="1">
    <citation type="submission" date="2019-04" db="EMBL/GenBank/DDBJ databases">
        <authorList>
            <person name="Jiang L."/>
        </authorList>
    </citation>
    <scope>NUCLEOTIDE SEQUENCE [LARGE SCALE GENOMIC DNA]</scope>
    <source>
        <strain evidence="11 12">YIM 131853</strain>
    </source>
</reference>
<keyword evidence="2 10" id="KW-1003">Cell membrane</keyword>
<keyword evidence="3 10" id="KW-0812">Transmembrane</keyword>
<dbReference type="Pfam" id="PF02537">
    <property type="entry name" value="CRCB"/>
    <property type="match status" value="1"/>
</dbReference>
<evidence type="ECO:0000256" key="5">
    <source>
        <dbReference type="ARBA" id="ARBA00023136"/>
    </source>
</evidence>
<dbReference type="GO" id="GO:0140114">
    <property type="term" value="P:cellular detoxification of fluoride"/>
    <property type="evidence" value="ECO:0007669"/>
    <property type="project" value="UniProtKB-UniRule"/>
</dbReference>
<keyword evidence="6 10" id="KW-0407">Ion channel</keyword>
<comment type="subcellular location">
    <subcellularLocation>
        <location evidence="1 10">Cell membrane</location>
        <topology evidence="1 10">Multi-pass membrane protein</topology>
    </subcellularLocation>
</comment>
<dbReference type="GO" id="GO:0005886">
    <property type="term" value="C:plasma membrane"/>
    <property type="evidence" value="ECO:0007669"/>
    <property type="project" value="UniProtKB-SubCell"/>
</dbReference>
<keyword evidence="10" id="KW-0479">Metal-binding</keyword>
<dbReference type="OrthoDB" id="5148600at2"/>
<keyword evidence="10" id="KW-0915">Sodium</keyword>
<name>A0A4S4FQG7_9MICO</name>
<dbReference type="GO" id="GO:0062054">
    <property type="term" value="F:fluoride channel activity"/>
    <property type="evidence" value="ECO:0007669"/>
    <property type="project" value="UniProtKB-UniRule"/>
</dbReference>
<dbReference type="InterPro" id="IPR003691">
    <property type="entry name" value="FluC"/>
</dbReference>
<gene>
    <name evidence="10 11" type="primary">crcB</name>
    <name evidence="10" type="synonym">fluC</name>
    <name evidence="11" type="ORF">E6C64_07340</name>
</gene>
<comment type="activity regulation">
    <text evidence="10">Na(+) is not transported, but it plays an essential structural role and its presence is essential for fluoride channel function.</text>
</comment>
<dbReference type="AlphaFoldDB" id="A0A4S4FQG7"/>
<evidence type="ECO:0000256" key="2">
    <source>
        <dbReference type="ARBA" id="ARBA00022475"/>
    </source>
</evidence>
<comment type="catalytic activity">
    <reaction evidence="8">
        <text>fluoride(in) = fluoride(out)</text>
        <dbReference type="Rhea" id="RHEA:76159"/>
        <dbReference type="ChEBI" id="CHEBI:17051"/>
    </reaction>
    <physiologicalReaction direction="left-to-right" evidence="8">
        <dbReference type="Rhea" id="RHEA:76160"/>
    </physiologicalReaction>
</comment>
<feature type="binding site" evidence="10">
    <location>
        <position position="73"/>
    </location>
    <ligand>
        <name>Na(+)</name>
        <dbReference type="ChEBI" id="CHEBI:29101"/>
        <note>structural</note>
    </ligand>
</feature>
<dbReference type="PANTHER" id="PTHR28259:SF1">
    <property type="entry name" value="FLUORIDE EXPORT PROTEIN 1-RELATED"/>
    <property type="match status" value="1"/>
</dbReference>
<feature type="transmembrane region" description="Helical" evidence="10">
    <location>
        <begin position="6"/>
        <end position="25"/>
    </location>
</feature>
<feature type="transmembrane region" description="Helical" evidence="10">
    <location>
        <begin position="98"/>
        <end position="123"/>
    </location>
</feature>
<organism evidence="11 12">
    <name type="scientific">Naasia lichenicola</name>
    <dbReference type="NCBI Taxonomy" id="2565933"/>
    <lineage>
        <taxon>Bacteria</taxon>
        <taxon>Bacillati</taxon>
        <taxon>Actinomycetota</taxon>
        <taxon>Actinomycetes</taxon>
        <taxon>Micrococcales</taxon>
        <taxon>Microbacteriaceae</taxon>
        <taxon>Naasia</taxon>
    </lineage>
</organism>
<comment type="caution">
    <text evidence="11">The sequence shown here is derived from an EMBL/GenBank/DDBJ whole genome shotgun (WGS) entry which is preliminary data.</text>
</comment>
<keyword evidence="10" id="KW-0406">Ion transport</keyword>
<evidence type="ECO:0000256" key="6">
    <source>
        <dbReference type="ARBA" id="ARBA00023303"/>
    </source>
</evidence>
<evidence type="ECO:0000256" key="3">
    <source>
        <dbReference type="ARBA" id="ARBA00022692"/>
    </source>
</evidence>
<keyword evidence="10" id="KW-0813">Transport</keyword>
<keyword evidence="12" id="KW-1185">Reference proteome</keyword>
<keyword evidence="4 10" id="KW-1133">Transmembrane helix</keyword>
<evidence type="ECO:0000256" key="4">
    <source>
        <dbReference type="ARBA" id="ARBA00022989"/>
    </source>
</evidence>
<evidence type="ECO:0000256" key="8">
    <source>
        <dbReference type="ARBA" id="ARBA00035585"/>
    </source>
</evidence>
<evidence type="ECO:0000313" key="12">
    <source>
        <dbReference type="Proteomes" id="UP000309133"/>
    </source>
</evidence>
<protein>
    <recommendedName>
        <fullName evidence="10">Fluoride-specific ion channel FluC</fullName>
    </recommendedName>
</protein>
<feature type="transmembrane region" description="Helical" evidence="10">
    <location>
        <begin position="65"/>
        <end position="86"/>
    </location>
</feature>
<accession>A0A4S4FQG7</accession>
<dbReference type="HAMAP" id="MF_00454">
    <property type="entry name" value="FluC"/>
    <property type="match status" value="1"/>
</dbReference>
<dbReference type="Proteomes" id="UP000309133">
    <property type="component" value="Unassembled WGS sequence"/>
</dbReference>
<evidence type="ECO:0000256" key="9">
    <source>
        <dbReference type="ARBA" id="ARBA00049940"/>
    </source>
</evidence>
<dbReference type="NCBIfam" id="TIGR00494">
    <property type="entry name" value="crcB"/>
    <property type="match status" value="1"/>
</dbReference>
<evidence type="ECO:0000256" key="1">
    <source>
        <dbReference type="ARBA" id="ARBA00004651"/>
    </source>
</evidence>
<evidence type="ECO:0000256" key="10">
    <source>
        <dbReference type="HAMAP-Rule" id="MF_00454"/>
    </source>
</evidence>
<comment type="function">
    <text evidence="9 10">Fluoride-specific ion channel. Important for reducing fluoride concentration in the cell, thus reducing its toxicity.</text>
</comment>
<feature type="transmembrane region" description="Helical" evidence="10">
    <location>
        <begin position="37"/>
        <end position="59"/>
    </location>
</feature>
<dbReference type="EMBL" id="SSSM01000003">
    <property type="protein sequence ID" value="THG31855.1"/>
    <property type="molecule type" value="Genomic_DNA"/>
</dbReference>
<sequence length="128" mass="13113">MILALGIAVAGGLGAAARFVLDGLLSRRQAGSVPRGLMAINISGSLLLGLVTGLAAHALPEEWRLILGTGFLGGYTTFSTAAYETVQLLRGRRTNAALITGLFMLILSIAAAFGGYALGIVLMPVTPT</sequence>
<dbReference type="RefSeq" id="WP_136426975.1">
    <property type="nucleotide sequence ID" value="NZ_SSSM01000003.1"/>
</dbReference>